<name>A0A0A8YHB6_ARUDO</name>
<sequence>MMICTQEAVHMLGS</sequence>
<reference evidence="1" key="2">
    <citation type="journal article" date="2015" name="Data Brief">
        <title>Shoot transcriptome of the giant reed, Arundo donax.</title>
        <authorList>
            <person name="Barrero R.A."/>
            <person name="Guerrero F.D."/>
            <person name="Moolhuijzen P."/>
            <person name="Goolsby J.A."/>
            <person name="Tidwell J."/>
            <person name="Bellgard S.E."/>
            <person name="Bellgard M.I."/>
        </authorList>
    </citation>
    <scope>NUCLEOTIDE SEQUENCE</scope>
    <source>
        <tissue evidence="1">Shoot tissue taken approximately 20 cm above the soil surface</tissue>
    </source>
</reference>
<proteinExistence type="predicted"/>
<accession>A0A0A8YHB6</accession>
<dbReference type="EMBL" id="GBRH01272031">
    <property type="protein sequence ID" value="JAD25864.1"/>
    <property type="molecule type" value="Transcribed_RNA"/>
</dbReference>
<organism evidence="1">
    <name type="scientific">Arundo donax</name>
    <name type="common">Giant reed</name>
    <name type="synonym">Donax arundinaceus</name>
    <dbReference type="NCBI Taxonomy" id="35708"/>
    <lineage>
        <taxon>Eukaryota</taxon>
        <taxon>Viridiplantae</taxon>
        <taxon>Streptophyta</taxon>
        <taxon>Embryophyta</taxon>
        <taxon>Tracheophyta</taxon>
        <taxon>Spermatophyta</taxon>
        <taxon>Magnoliopsida</taxon>
        <taxon>Liliopsida</taxon>
        <taxon>Poales</taxon>
        <taxon>Poaceae</taxon>
        <taxon>PACMAD clade</taxon>
        <taxon>Arundinoideae</taxon>
        <taxon>Arundineae</taxon>
        <taxon>Arundo</taxon>
    </lineage>
</organism>
<protein>
    <submittedName>
        <fullName evidence="1">Uncharacterized protein</fullName>
    </submittedName>
</protein>
<reference evidence="1" key="1">
    <citation type="submission" date="2014-09" db="EMBL/GenBank/DDBJ databases">
        <authorList>
            <person name="Magalhaes I.L.F."/>
            <person name="Oliveira U."/>
            <person name="Santos F.R."/>
            <person name="Vidigal T.H.D.A."/>
            <person name="Brescovit A.D."/>
            <person name="Santos A.J."/>
        </authorList>
    </citation>
    <scope>NUCLEOTIDE SEQUENCE</scope>
    <source>
        <tissue evidence="1">Shoot tissue taken approximately 20 cm above the soil surface</tissue>
    </source>
</reference>
<evidence type="ECO:0000313" key="1">
    <source>
        <dbReference type="EMBL" id="JAD25864.1"/>
    </source>
</evidence>